<dbReference type="PANTHER" id="PTHR46796">
    <property type="entry name" value="HTH-TYPE TRANSCRIPTIONAL ACTIVATOR RHAS-RELATED"/>
    <property type="match status" value="1"/>
</dbReference>
<reference evidence="5 6" key="1">
    <citation type="submission" date="2018-12" db="EMBL/GenBank/DDBJ databases">
        <authorList>
            <person name="Yang Y."/>
        </authorList>
    </citation>
    <scope>NUCLEOTIDE SEQUENCE [LARGE SCALE GENOMIC DNA]</scope>
    <source>
        <strain evidence="5 6">L-25-5w-1</strain>
    </source>
</reference>
<proteinExistence type="predicted"/>
<dbReference type="GO" id="GO:0003700">
    <property type="term" value="F:DNA-binding transcription factor activity"/>
    <property type="evidence" value="ECO:0007669"/>
    <property type="project" value="InterPro"/>
</dbReference>
<dbReference type="InterPro" id="IPR050204">
    <property type="entry name" value="AraC_XylS_family_regulators"/>
</dbReference>
<evidence type="ECO:0000256" key="3">
    <source>
        <dbReference type="ARBA" id="ARBA00023163"/>
    </source>
</evidence>
<dbReference type="Gene3D" id="1.10.10.60">
    <property type="entry name" value="Homeodomain-like"/>
    <property type="match status" value="1"/>
</dbReference>
<protein>
    <submittedName>
        <fullName evidence="5">AraC family transcriptional regulator</fullName>
    </submittedName>
</protein>
<dbReference type="EMBL" id="RXMA01000014">
    <property type="protein sequence ID" value="RTR18586.1"/>
    <property type="molecule type" value="Genomic_DNA"/>
</dbReference>
<dbReference type="SMART" id="SM00342">
    <property type="entry name" value="HTH_ARAC"/>
    <property type="match status" value="1"/>
</dbReference>
<keyword evidence="6" id="KW-1185">Reference proteome</keyword>
<dbReference type="PRINTS" id="PR00032">
    <property type="entry name" value="HTHARAC"/>
</dbReference>
<dbReference type="SUPFAM" id="SSF46689">
    <property type="entry name" value="Homeodomain-like"/>
    <property type="match status" value="2"/>
</dbReference>
<dbReference type="Proteomes" id="UP000277007">
    <property type="component" value="Unassembled WGS sequence"/>
</dbReference>
<feature type="domain" description="HTH araC/xylS-type" evidence="4">
    <location>
        <begin position="223"/>
        <end position="321"/>
    </location>
</feature>
<dbReference type="PANTHER" id="PTHR46796:SF2">
    <property type="entry name" value="TRANSCRIPTIONAL REGULATORY PROTEIN"/>
    <property type="match status" value="1"/>
</dbReference>
<name>A0A3S0K3S0_9PROT</name>
<gene>
    <name evidence="5" type="ORF">EJ903_15205</name>
</gene>
<dbReference type="InterPro" id="IPR009057">
    <property type="entry name" value="Homeodomain-like_sf"/>
</dbReference>
<organism evidence="5 6">
    <name type="scientific">Azospirillum griseum</name>
    <dbReference type="NCBI Taxonomy" id="2496639"/>
    <lineage>
        <taxon>Bacteria</taxon>
        <taxon>Pseudomonadati</taxon>
        <taxon>Pseudomonadota</taxon>
        <taxon>Alphaproteobacteria</taxon>
        <taxon>Rhodospirillales</taxon>
        <taxon>Azospirillaceae</taxon>
        <taxon>Azospirillum</taxon>
    </lineage>
</organism>
<evidence type="ECO:0000256" key="2">
    <source>
        <dbReference type="ARBA" id="ARBA00023125"/>
    </source>
</evidence>
<evidence type="ECO:0000313" key="5">
    <source>
        <dbReference type="EMBL" id="RTR18586.1"/>
    </source>
</evidence>
<evidence type="ECO:0000259" key="4">
    <source>
        <dbReference type="PROSITE" id="PS01124"/>
    </source>
</evidence>
<dbReference type="GO" id="GO:0043565">
    <property type="term" value="F:sequence-specific DNA binding"/>
    <property type="evidence" value="ECO:0007669"/>
    <property type="project" value="InterPro"/>
</dbReference>
<evidence type="ECO:0000313" key="6">
    <source>
        <dbReference type="Proteomes" id="UP000277007"/>
    </source>
</evidence>
<accession>A0A3S0K3S0</accession>
<evidence type="ECO:0000256" key="1">
    <source>
        <dbReference type="ARBA" id="ARBA00023015"/>
    </source>
</evidence>
<keyword evidence="3" id="KW-0804">Transcription</keyword>
<dbReference type="InterPro" id="IPR018060">
    <property type="entry name" value="HTH_AraC"/>
</dbReference>
<comment type="caution">
    <text evidence="5">The sequence shown here is derived from an EMBL/GenBank/DDBJ whole genome shotgun (WGS) entry which is preliminary data.</text>
</comment>
<dbReference type="AlphaFoldDB" id="A0A3S0K3S0"/>
<keyword evidence="1" id="KW-0805">Transcription regulation</keyword>
<sequence length="334" mass="36765">MLYISYKNGMYCGRSSGAWRVGLRAVNDHSGGIMIAPGQGPESLYTQKNAPTFLLTSKGSGWRESFFAEVQGTPHNVTDHGHTRFCLQLYRQPGQHRPLKKNAAWTTREAGCRVNLPGDEQRCETRTGTRNQFLFVETQRVETIIDQPLRSGCFDRFRGTITLLPMINSLMAALAHDLAQGSPAGDVTGESLIATLLTWLDAVATHGQSDIRASGPLAPRDLTRLIAYVDETLDGSLSLDDMARLVGLSLRHFRRALNATTGQSPHQFVLSRRIERACGMIASNRLCLAEIAVAAGFADQSHMTRVFRQTMGVTPSAYRIQQVGQTRMMEVGAL</sequence>
<dbReference type="InterPro" id="IPR020449">
    <property type="entry name" value="Tscrpt_reg_AraC-type_HTH"/>
</dbReference>
<keyword evidence="2" id="KW-0238">DNA-binding</keyword>
<dbReference type="PROSITE" id="PS01124">
    <property type="entry name" value="HTH_ARAC_FAMILY_2"/>
    <property type="match status" value="1"/>
</dbReference>
<dbReference type="Pfam" id="PF12833">
    <property type="entry name" value="HTH_18"/>
    <property type="match status" value="1"/>
</dbReference>